<keyword evidence="3" id="KW-1015">Disulfide bond</keyword>
<evidence type="ECO:0000313" key="8">
    <source>
        <dbReference type="RefSeq" id="XP_029647507.1"/>
    </source>
</evidence>
<organism evidence="7 8">
    <name type="scientific">Octopus sinensis</name>
    <name type="common">East Asian common octopus</name>
    <dbReference type="NCBI Taxonomy" id="2607531"/>
    <lineage>
        <taxon>Eukaryota</taxon>
        <taxon>Metazoa</taxon>
        <taxon>Spiralia</taxon>
        <taxon>Lophotrochozoa</taxon>
        <taxon>Mollusca</taxon>
        <taxon>Cephalopoda</taxon>
        <taxon>Coleoidea</taxon>
        <taxon>Octopodiformes</taxon>
        <taxon>Octopoda</taxon>
        <taxon>Incirrata</taxon>
        <taxon>Octopodidae</taxon>
        <taxon>Octopus</taxon>
    </lineage>
</organism>
<dbReference type="AlphaFoldDB" id="A0A6P7TBQ2"/>
<dbReference type="InterPro" id="IPR003598">
    <property type="entry name" value="Ig_sub2"/>
</dbReference>
<dbReference type="RefSeq" id="XP_029647507.1">
    <property type="nucleotide sequence ID" value="XM_029791647.2"/>
</dbReference>
<feature type="domain" description="Ig-like" evidence="6">
    <location>
        <begin position="150"/>
        <end position="234"/>
    </location>
</feature>
<dbReference type="InterPro" id="IPR036179">
    <property type="entry name" value="Ig-like_dom_sf"/>
</dbReference>
<gene>
    <name evidence="8" type="primary">LOC115221464</name>
</gene>
<dbReference type="InterPro" id="IPR051170">
    <property type="entry name" value="Neural/epithelial_adhesion"/>
</dbReference>
<sequence length="377" mass="42430">MRPPPTGISTKMEKWRRLTYILLLCFLTLSPVISVDPIVKINQPEDTFGEKTITALKNDDVAMVCVVMNKDAKTPVKWSRIDGTVKHDVGTDTSSSNTQKYIIVQVTAVSWRLTIQNIQESDKGKYVCKVQIDEKQYSSDFRIVRVVEKPQILDMSTSSDTSIDYGEKLTLSCNAQGMPPPKVIWSRMAGADLPDGGMVRWNPLLPINKITPKDRGKYICQAVNEAGVDKRVITLLVRFPPQIEPETARVAQALGYQTELVCLIEGFPDVTKEQITWTRIGTPIDRNSDRYKIMFISGAFNRVTSKLIIKRVERVDYGNYVCKATNTKGTNERQISLEKSIEPVTDRTGSLVSSASPLGTSSFFLFSYFIQHHLMNH</sequence>
<dbReference type="SMART" id="SM00409">
    <property type="entry name" value="IG"/>
    <property type="match status" value="3"/>
</dbReference>
<feature type="chain" id="PRO_5028041321" evidence="5">
    <location>
        <begin position="35"/>
        <end position="377"/>
    </location>
</feature>
<evidence type="ECO:0000256" key="5">
    <source>
        <dbReference type="SAM" id="SignalP"/>
    </source>
</evidence>
<evidence type="ECO:0000259" key="6">
    <source>
        <dbReference type="PROSITE" id="PS50835"/>
    </source>
</evidence>
<dbReference type="InterPro" id="IPR007110">
    <property type="entry name" value="Ig-like_dom"/>
</dbReference>
<dbReference type="InterPro" id="IPR003599">
    <property type="entry name" value="Ig_sub"/>
</dbReference>
<feature type="domain" description="Ig-like" evidence="6">
    <location>
        <begin position="31"/>
        <end position="138"/>
    </location>
</feature>
<dbReference type="PANTHER" id="PTHR12231:SF253">
    <property type="entry name" value="DPR-INTERACTING PROTEIN ETA, ISOFORM B-RELATED"/>
    <property type="match status" value="1"/>
</dbReference>
<dbReference type="KEGG" id="osn:115221464"/>
<dbReference type="SMART" id="SM00408">
    <property type="entry name" value="IGc2"/>
    <property type="match status" value="3"/>
</dbReference>
<reference evidence="8" key="1">
    <citation type="submission" date="2025-08" db="UniProtKB">
        <authorList>
            <consortium name="RefSeq"/>
        </authorList>
    </citation>
    <scope>IDENTIFICATION</scope>
</reference>
<dbReference type="GO" id="GO:0043005">
    <property type="term" value="C:neuron projection"/>
    <property type="evidence" value="ECO:0007669"/>
    <property type="project" value="TreeGrafter"/>
</dbReference>
<evidence type="ECO:0000256" key="4">
    <source>
        <dbReference type="ARBA" id="ARBA00023319"/>
    </source>
</evidence>
<dbReference type="Gene3D" id="2.60.40.10">
    <property type="entry name" value="Immunoglobulins"/>
    <property type="match status" value="3"/>
</dbReference>
<proteinExistence type="predicted"/>
<keyword evidence="1 5" id="KW-0732">Signal</keyword>
<dbReference type="SUPFAM" id="SSF48726">
    <property type="entry name" value="Immunoglobulin"/>
    <property type="match status" value="3"/>
</dbReference>
<dbReference type="InterPro" id="IPR013098">
    <property type="entry name" value="Ig_I-set"/>
</dbReference>
<name>A0A6P7TBQ2_9MOLL</name>
<dbReference type="PANTHER" id="PTHR12231">
    <property type="entry name" value="CTX-RELATED TYPE I TRANSMEMBRANE PROTEIN"/>
    <property type="match status" value="1"/>
</dbReference>
<dbReference type="Pfam" id="PF07679">
    <property type="entry name" value="I-set"/>
    <property type="match status" value="2"/>
</dbReference>
<protein>
    <submittedName>
        <fullName evidence="8">Protein amalgam isoform X1</fullName>
    </submittedName>
</protein>
<dbReference type="InterPro" id="IPR013783">
    <property type="entry name" value="Ig-like_fold"/>
</dbReference>
<dbReference type="PROSITE" id="PS50835">
    <property type="entry name" value="IG_LIKE"/>
    <property type="match status" value="3"/>
</dbReference>
<keyword evidence="2" id="KW-0677">Repeat</keyword>
<dbReference type="Pfam" id="PF13927">
    <property type="entry name" value="Ig_3"/>
    <property type="match status" value="1"/>
</dbReference>
<keyword evidence="7" id="KW-1185">Reference proteome</keyword>
<evidence type="ECO:0000256" key="3">
    <source>
        <dbReference type="ARBA" id="ARBA00023157"/>
    </source>
</evidence>
<feature type="domain" description="Ig-like" evidence="6">
    <location>
        <begin position="241"/>
        <end position="336"/>
    </location>
</feature>
<evidence type="ECO:0000256" key="2">
    <source>
        <dbReference type="ARBA" id="ARBA00022737"/>
    </source>
</evidence>
<accession>A0A6P7TBQ2</accession>
<evidence type="ECO:0000313" key="7">
    <source>
        <dbReference type="Proteomes" id="UP000515154"/>
    </source>
</evidence>
<evidence type="ECO:0000256" key="1">
    <source>
        <dbReference type="ARBA" id="ARBA00022729"/>
    </source>
</evidence>
<dbReference type="Proteomes" id="UP000515154">
    <property type="component" value="Linkage group LG18"/>
</dbReference>
<feature type="signal peptide" evidence="5">
    <location>
        <begin position="1"/>
        <end position="34"/>
    </location>
</feature>
<keyword evidence="4" id="KW-0393">Immunoglobulin domain</keyword>